<sequence length="345" mass="39335">MNLFKEEETAGNAYRLQQYQELLDFIENQRALSTLRREQYFQPDCSSEAAYVRSSTPYRHRLKAMLGWPLTEPPQPPVTDTASFVQIGEDELGSIYRANIPVMEGLTAYGLYFLPHGEGPFPLVVSQHGGQGTPELCSGFFGSENYHDMTRRVLRRGAAVFAPQLLLWNAERFGPEFQRQHLDTQFKQLGSSLAAIELFKIQGCINKLLERPELDTNRVGMIGLSYGGFYTLFTAAIDTRIQVSVSSCFVNDRFRYDWPDWTWFNAGNMLLDGEICGLVCPRPLYLEAGEDDELFHPEGFRAVSAQVMRYYEALGIADKFSSQVFKGTHELNPQEDPVDFLFKWL</sequence>
<feature type="domain" description="Dienelactone hydrolase" evidence="2">
    <location>
        <begin position="140"/>
        <end position="242"/>
    </location>
</feature>
<dbReference type="AlphaFoldDB" id="A0AA96LQP3"/>
<dbReference type="RefSeq" id="WP_314802396.1">
    <property type="nucleotide sequence ID" value="NZ_CP130319.1"/>
</dbReference>
<accession>A0AA96LQP3</accession>
<evidence type="ECO:0000313" key="4">
    <source>
        <dbReference type="Proteomes" id="UP001304650"/>
    </source>
</evidence>
<organism evidence="3 4">
    <name type="scientific">Paenibacillus roseopurpureus</name>
    <dbReference type="NCBI Taxonomy" id="2918901"/>
    <lineage>
        <taxon>Bacteria</taxon>
        <taxon>Bacillati</taxon>
        <taxon>Bacillota</taxon>
        <taxon>Bacilli</taxon>
        <taxon>Bacillales</taxon>
        <taxon>Paenibacillaceae</taxon>
        <taxon>Paenibacillus</taxon>
    </lineage>
</organism>
<dbReference type="InterPro" id="IPR050261">
    <property type="entry name" value="FrsA_esterase"/>
</dbReference>
<evidence type="ECO:0000259" key="2">
    <source>
        <dbReference type="Pfam" id="PF01738"/>
    </source>
</evidence>
<evidence type="ECO:0000256" key="1">
    <source>
        <dbReference type="ARBA" id="ARBA00022801"/>
    </source>
</evidence>
<evidence type="ECO:0000313" key="3">
    <source>
        <dbReference type="EMBL" id="WNR45556.1"/>
    </source>
</evidence>
<dbReference type="SUPFAM" id="SSF53474">
    <property type="entry name" value="alpha/beta-Hydrolases"/>
    <property type="match status" value="1"/>
</dbReference>
<dbReference type="GO" id="GO:0052689">
    <property type="term" value="F:carboxylic ester hydrolase activity"/>
    <property type="evidence" value="ECO:0007669"/>
    <property type="project" value="UniProtKB-ARBA"/>
</dbReference>
<gene>
    <name evidence="3" type="ORF">MJB10_05475</name>
</gene>
<proteinExistence type="predicted"/>
<dbReference type="KEGG" id="proo:MJB10_05475"/>
<protein>
    <submittedName>
        <fullName evidence="3">Dienelactone hydrolase family protein</fullName>
    </submittedName>
</protein>
<name>A0AA96LQP3_9BACL</name>
<dbReference type="Pfam" id="PF01738">
    <property type="entry name" value="DLH"/>
    <property type="match status" value="1"/>
</dbReference>
<reference evidence="3" key="1">
    <citation type="submission" date="2022-02" db="EMBL/GenBank/DDBJ databases">
        <title>Paenibacillus sp. MBLB1832 Whole Genome Shotgun Sequencing.</title>
        <authorList>
            <person name="Hwang C.Y."/>
            <person name="Cho E.-S."/>
            <person name="Seo M.-J."/>
        </authorList>
    </citation>
    <scope>NUCLEOTIDE SEQUENCE</scope>
    <source>
        <strain evidence="3">MBLB1832</strain>
    </source>
</reference>
<dbReference type="InterPro" id="IPR029058">
    <property type="entry name" value="AB_hydrolase_fold"/>
</dbReference>
<dbReference type="InterPro" id="IPR002925">
    <property type="entry name" value="Dienelactn_hydro"/>
</dbReference>
<dbReference type="PANTHER" id="PTHR22946:SF9">
    <property type="entry name" value="POLYKETIDE TRANSFERASE AF380"/>
    <property type="match status" value="1"/>
</dbReference>
<dbReference type="Gene3D" id="3.40.50.1820">
    <property type="entry name" value="alpha/beta hydrolase"/>
    <property type="match status" value="1"/>
</dbReference>
<dbReference type="PANTHER" id="PTHR22946">
    <property type="entry name" value="DIENELACTONE HYDROLASE DOMAIN-CONTAINING PROTEIN-RELATED"/>
    <property type="match status" value="1"/>
</dbReference>
<dbReference type="Proteomes" id="UP001304650">
    <property type="component" value="Chromosome"/>
</dbReference>
<keyword evidence="1 3" id="KW-0378">Hydrolase</keyword>
<keyword evidence="4" id="KW-1185">Reference proteome</keyword>
<dbReference type="EMBL" id="CP130319">
    <property type="protein sequence ID" value="WNR45556.1"/>
    <property type="molecule type" value="Genomic_DNA"/>
</dbReference>